<evidence type="ECO:0000256" key="4">
    <source>
        <dbReference type="SAM" id="MobiDB-lite"/>
    </source>
</evidence>
<name>A0ABR1M3J7_9PEZI</name>
<comment type="similarity">
    <text evidence="1">Belongs to the OPA3 family.</text>
</comment>
<feature type="compositionally biased region" description="Basic and acidic residues" evidence="4">
    <location>
        <begin position="224"/>
        <end position="236"/>
    </location>
</feature>
<dbReference type="EMBL" id="JBBPEH010000003">
    <property type="protein sequence ID" value="KAK7540929.1"/>
    <property type="molecule type" value="Genomic_DNA"/>
</dbReference>
<accession>A0ABR1M3J7</accession>
<feature type="region of interest" description="Disordered" evidence="4">
    <location>
        <begin position="74"/>
        <end position="94"/>
    </location>
</feature>
<evidence type="ECO:0000256" key="3">
    <source>
        <dbReference type="SAM" id="Coils"/>
    </source>
</evidence>
<feature type="coiled-coil region" evidence="3">
    <location>
        <begin position="153"/>
        <end position="187"/>
    </location>
</feature>
<keyword evidence="2 3" id="KW-0175">Coiled coil</keyword>
<reference evidence="6 7" key="1">
    <citation type="submission" date="2024-04" db="EMBL/GenBank/DDBJ databases">
        <title>Phyllosticta paracitricarpa is synonymous to the EU quarantine fungus P. citricarpa based on phylogenomic analyses.</title>
        <authorList>
            <consortium name="Lawrence Berkeley National Laboratory"/>
            <person name="Van ingen-buijs V.A."/>
            <person name="Van westerhoven A.C."/>
            <person name="Haridas S."/>
            <person name="Skiadas P."/>
            <person name="Martin F."/>
            <person name="Groenewald J.Z."/>
            <person name="Crous P.W."/>
            <person name="Seidl M.F."/>
        </authorList>
    </citation>
    <scope>NUCLEOTIDE SEQUENCE [LARGE SCALE GENOMIC DNA]</scope>
    <source>
        <strain evidence="6 7">CPC 17464</strain>
    </source>
</reference>
<protein>
    <submittedName>
        <fullName evidence="6">Optic atrophy 3 protein-domain-containing protein</fullName>
    </submittedName>
</protein>
<dbReference type="GeneID" id="92027779"/>
<evidence type="ECO:0000313" key="6">
    <source>
        <dbReference type="EMBL" id="KAK7540929.1"/>
    </source>
</evidence>
<evidence type="ECO:0000256" key="1">
    <source>
        <dbReference type="ARBA" id="ARBA00007584"/>
    </source>
</evidence>
<feature type="transmembrane region" description="Helical" evidence="5">
    <location>
        <begin position="127"/>
        <end position="147"/>
    </location>
</feature>
<dbReference type="InterPro" id="IPR010754">
    <property type="entry name" value="OPA3-like"/>
</dbReference>
<gene>
    <name evidence="6" type="ORF">J3D65DRAFT_260741</name>
</gene>
<dbReference type="Proteomes" id="UP001360953">
    <property type="component" value="Unassembled WGS sequence"/>
</dbReference>
<keyword evidence="5" id="KW-0472">Membrane</keyword>
<sequence length="246" mass="27393">MSLSLKIGSLFIRTLAKPIANTIKRNARDHEAFRRRCVQLAQGLHRLDVRWRVGLLQDPVVIEKQIQRELKEAEAKRRAAQGPTVKTEAEAKADEEALKKTKEQLMKEKSSRPVKVRPLSEAKAIDMGATFISETFMFLVAGAVIVFEQWRSRKKASGRRDEVDDKLEELQSKNQELKDEILALKTQIASVLPSNSARENKGPAVESKSRPAKTEEQPAASDASESKTRAEAKPADSKNAGSAQKP</sequence>
<proteinExistence type="inferred from homology"/>
<evidence type="ECO:0000313" key="7">
    <source>
        <dbReference type="Proteomes" id="UP001360953"/>
    </source>
</evidence>
<feature type="region of interest" description="Disordered" evidence="4">
    <location>
        <begin position="189"/>
        <end position="246"/>
    </location>
</feature>
<keyword evidence="5" id="KW-0812">Transmembrane</keyword>
<organism evidence="6 7">
    <name type="scientific">Phyllosticta citribraziliensis</name>
    <dbReference type="NCBI Taxonomy" id="989973"/>
    <lineage>
        <taxon>Eukaryota</taxon>
        <taxon>Fungi</taxon>
        <taxon>Dikarya</taxon>
        <taxon>Ascomycota</taxon>
        <taxon>Pezizomycotina</taxon>
        <taxon>Dothideomycetes</taxon>
        <taxon>Dothideomycetes incertae sedis</taxon>
        <taxon>Botryosphaeriales</taxon>
        <taxon>Phyllostictaceae</taxon>
        <taxon>Phyllosticta</taxon>
    </lineage>
</organism>
<dbReference type="Pfam" id="PF07047">
    <property type="entry name" value="OPA3"/>
    <property type="match status" value="1"/>
</dbReference>
<dbReference type="PANTHER" id="PTHR12499:SF0">
    <property type="entry name" value="OPTIC ATROPHY 3 PROTEIN"/>
    <property type="match status" value="1"/>
</dbReference>
<keyword evidence="5" id="KW-1133">Transmembrane helix</keyword>
<feature type="compositionally biased region" description="Basic and acidic residues" evidence="4">
    <location>
        <begin position="207"/>
        <end position="216"/>
    </location>
</feature>
<comment type="caution">
    <text evidence="6">The sequence shown here is derived from an EMBL/GenBank/DDBJ whole genome shotgun (WGS) entry which is preliminary data.</text>
</comment>
<evidence type="ECO:0000256" key="2">
    <source>
        <dbReference type="ARBA" id="ARBA00023054"/>
    </source>
</evidence>
<keyword evidence="7" id="KW-1185">Reference proteome</keyword>
<dbReference type="Gene3D" id="1.20.5.170">
    <property type="match status" value="1"/>
</dbReference>
<dbReference type="RefSeq" id="XP_066657860.1">
    <property type="nucleotide sequence ID" value="XM_066794873.1"/>
</dbReference>
<evidence type="ECO:0000256" key="5">
    <source>
        <dbReference type="SAM" id="Phobius"/>
    </source>
</evidence>
<dbReference type="PANTHER" id="PTHR12499">
    <property type="entry name" value="OPTIC ATROPHY 3 PROTEIN OPA3"/>
    <property type="match status" value="1"/>
</dbReference>